<gene>
    <name evidence="6" type="ORF">SS7213T_09022</name>
</gene>
<feature type="transmembrane region" description="Helical" evidence="5">
    <location>
        <begin position="66"/>
        <end position="85"/>
    </location>
</feature>
<organism evidence="6 7">
    <name type="scientific">Staphylococcus simiae CCM 7213 = CCUG 51256</name>
    <dbReference type="NCBI Taxonomy" id="911238"/>
    <lineage>
        <taxon>Bacteria</taxon>
        <taxon>Bacillati</taxon>
        <taxon>Bacillota</taxon>
        <taxon>Bacilli</taxon>
        <taxon>Bacillales</taxon>
        <taxon>Staphylococcaceae</taxon>
        <taxon>Staphylococcus</taxon>
    </lineage>
</organism>
<evidence type="ECO:0000313" key="7">
    <source>
        <dbReference type="Proteomes" id="UP000005413"/>
    </source>
</evidence>
<keyword evidence="3 5" id="KW-1133">Transmembrane helix</keyword>
<dbReference type="PANTHER" id="PTHR33514:SF1">
    <property type="entry name" value="ABC TRANSPORTER PERMEASE"/>
    <property type="match status" value="1"/>
</dbReference>
<dbReference type="PANTHER" id="PTHR33514">
    <property type="entry name" value="PROTEIN ABCI12, CHLOROPLASTIC"/>
    <property type="match status" value="1"/>
</dbReference>
<feature type="transmembrane region" description="Helical" evidence="5">
    <location>
        <begin position="24"/>
        <end position="54"/>
    </location>
</feature>
<comment type="caution">
    <text evidence="6">The sequence shown here is derived from an EMBL/GenBank/DDBJ whole genome shotgun (WGS) entry which is preliminary data.</text>
</comment>
<dbReference type="CDD" id="cd16914">
    <property type="entry name" value="EcfT"/>
    <property type="match status" value="1"/>
</dbReference>
<evidence type="ECO:0000256" key="4">
    <source>
        <dbReference type="ARBA" id="ARBA00023136"/>
    </source>
</evidence>
<keyword evidence="7" id="KW-1185">Reference proteome</keyword>
<name>G5JJZ3_9STAP</name>
<evidence type="ECO:0008006" key="8">
    <source>
        <dbReference type="Google" id="ProtNLM"/>
    </source>
</evidence>
<dbReference type="EMBL" id="AEUN01000464">
    <property type="protein sequence ID" value="EHJ07483.1"/>
    <property type="molecule type" value="Genomic_DNA"/>
</dbReference>
<dbReference type="OrthoDB" id="8635523at2"/>
<dbReference type="InterPro" id="IPR003339">
    <property type="entry name" value="ABC/ECF_trnsptr_transmembrane"/>
</dbReference>
<evidence type="ECO:0000313" key="6">
    <source>
        <dbReference type="EMBL" id="EHJ07483.1"/>
    </source>
</evidence>
<dbReference type="Pfam" id="PF02361">
    <property type="entry name" value="CbiQ"/>
    <property type="match status" value="1"/>
</dbReference>
<evidence type="ECO:0000256" key="2">
    <source>
        <dbReference type="ARBA" id="ARBA00022692"/>
    </source>
</evidence>
<dbReference type="AlphaFoldDB" id="G5JJZ3"/>
<keyword evidence="4 5" id="KW-0472">Membrane</keyword>
<feature type="transmembrane region" description="Helical" evidence="5">
    <location>
        <begin position="247"/>
        <end position="267"/>
    </location>
</feature>
<reference evidence="6 7" key="1">
    <citation type="journal article" date="2012" name="BMC Genomics">
        <title>Comparative genomic analysis of the genus Staphylococcus including Staphylococcus aureus and its newly described sister species Staphylococcus simiae.</title>
        <authorList>
            <person name="Suzuki H."/>
            <person name="Lefebure T."/>
            <person name="Pavinski Bitar P."/>
            <person name="Stanhope M.J."/>
        </authorList>
    </citation>
    <scope>NUCLEOTIDE SEQUENCE [LARGE SCALE GENOMIC DNA]</scope>
    <source>
        <strain evidence="6 7">CCM 7213</strain>
    </source>
</reference>
<proteinExistence type="predicted"/>
<evidence type="ECO:0000256" key="5">
    <source>
        <dbReference type="SAM" id="Phobius"/>
    </source>
</evidence>
<keyword evidence="2 5" id="KW-0812">Transmembrane</keyword>
<evidence type="ECO:0000256" key="1">
    <source>
        <dbReference type="ARBA" id="ARBA00004141"/>
    </source>
</evidence>
<dbReference type="Proteomes" id="UP000005413">
    <property type="component" value="Unassembled WGS sequence"/>
</dbReference>
<accession>G5JJZ3</accession>
<dbReference type="RefSeq" id="WP_002464498.1">
    <property type="nucleotide sequence ID" value="NZ_AEUN01000464.1"/>
</dbReference>
<dbReference type="GO" id="GO:0005886">
    <property type="term" value="C:plasma membrane"/>
    <property type="evidence" value="ECO:0007669"/>
    <property type="project" value="TreeGrafter"/>
</dbReference>
<sequence length="276" mass="31440">MNDNTLGYHQGNSVIHHINATAKLIFLLCISIAAMTTYDTRYLIVISIISISLFKMSQLKWRQVSFVIKFIGFFTVINIIAVYLFDPEYGVRLYDHRTVLLDGIGRFTVTSQELFYLCNLCLKYVSTVPLALVFLMTTNPSHFAASLNKVGVNYKISYAVALALRYIPDIQETYHNISLAQQARGFEMSSKASLLKRLKGISHIVVPLIFSSLDRIDTISTAMELRQFGHYKKRTWYVGQKFNSIDYGVIVITVILLALAVVCFFINGGRFYNPWQ</sequence>
<feature type="transmembrane region" description="Helical" evidence="5">
    <location>
        <begin position="114"/>
        <end position="135"/>
    </location>
</feature>
<evidence type="ECO:0000256" key="3">
    <source>
        <dbReference type="ARBA" id="ARBA00022989"/>
    </source>
</evidence>
<dbReference type="PATRIC" id="fig|911238.3.peg.1572"/>
<protein>
    <recommendedName>
        <fullName evidence="8">Cobalt transport protein</fullName>
    </recommendedName>
</protein>
<comment type="subcellular location">
    <subcellularLocation>
        <location evidence="1">Membrane</location>
        <topology evidence="1">Multi-pass membrane protein</topology>
    </subcellularLocation>
</comment>